<organism evidence="1 2">
    <name type="scientific">Conger conger</name>
    <name type="common">Conger eel</name>
    <name type="synonym">Muraena conger</name>
    <dbReference type="NCBI Taxonomy" id="82655"/>
    <lineage>
        <taxon>Eukaryota</taxon>
        <taxon>Metazoa</taxon>
        <taxon>Chordata</taxon>
        <taxon>Craniata</taxon>
        <taxon>Vertebrata</taxon>
        <taxon>Euteleostomi</taxon>
        <taxon>Actinopterygii</taxon>
        <taxon>Neopterygii</taxon>
        <taxon>Teleostei</taxon>
        <taxon>Anguilliformes</taxon>
        <taxon>Congridae</taxon>
        <taxon>Conger</taxon>
    </lineage>
</organism>
<protein>
    <submittedName>
        <fullName evidence="1">Uncharacterized protein</fullName>
    </submittedName>
</protein>
<name>A0A9Q1E201_CONCO</name>
<reference evidence="1" key="1">
    <citation type="journal article" date="2023" name="Science">
        <title>Genome structures resolve the early diversification of teleost fishes.</title>
        <authorList>
            <person name="Parey E."/>
            <person name="Louis A."/>
            <person name="Montfort J."/>
            <person name="Bouchez O."/>
            <person name="Roques C."/>
            <person name="Iampietro C."/>
            <person name="Lluch J."/>
            <person name="Castinel A."/>
            <person name="Donnadieu C."/>
            <person name="Desvignes T."/>
            <person name="Floi Bucao C."/>
            <person name="Jouanno E."/>
            <person name="Wen M."/>
            <person name="Mejri S."/>
            <person name="Dirks R."/>
            <person name="Jansen H."/>
            <person name="Henkel C."/>
            <person name="Chen W.J."/>
            <person name="Zahm M."/>
            <person name="Cabau C."/>
            <person name="Klopp C."/>
            <person name="Thompson A.W."/>
            <person name="Robinson-Rechavi M."/>
            <person name="Braasch I."/>
            <person name="Lecointre G."/>
            <person name="Bobe J."/>
            <person name="Postlethwait J.H."/>
            <person name="Berthelot C."/>
            <person name="Roest Crollius H."/>
            <person name="Guiguen Y."/>
        </authorList>
    </citation>
    <scope>NUCLEOTIDE SEQUENCE</scope>
    <source>
        <strain evidence="1">Concon-B</strain>
    </source>
</reference>
<comment type="caution">
    <text evidence="1">The sequence shown here is derived from an EMBL/GenBank/DDBJ whole genome shotgun (WGS) entry which is preliminary data.</text>
</comment>
<keyword evidence="2" id="KW-1185">Reference proteome</keyword>
<dbReference type="Proteomes" id="UP001152803">
    <property type="component" value="Unassembled WGS sequence"/>
</dbReference>
<gene>
    <name evidence="1" type="ORF">COCON_G00008190</name>
</gene>
<proteinExistence type="predicted"/>
<evidence type="ECO:0000313" key="2">
    <source>
        <dbReference type="Proteomes" id="UP001152803"/>
    </source>
</evidence>
<evidence type="ECO:0000313" key="1">
    <source>
        <dbReference type="EMBL" id="KAJ8288160.1"/>
    </source>
</evidence>
<accession>A0A9Q1E201</accession>
<dbReference type="EMBL" id="JAFJMO010000001">
    <property type="protein sequence ID" value="KAJ8288160.1"/>
    <property type="molecule type" value="Genomic_DNA"/>
</dbReference>
<dbReference type="AlphaFoldDB" id="A0A9Q1E201"/>
<sequence length="93" mass="10864">MHQPQEEEAHRHKYHLLMSASPALLGRPLGQELYLTETSTSLHWRQHQTQMLASAPPMMWLHHLLPPLLLLRHLLHPGTEAEEVIRLSLRMRS</sequence>